<dbReference type="RefSeq" id="WP_307357266.1">
    <property type="nucleotide sequence ID" value="NZ_BAAACJ010000062.1"/>
</dbReference>
<dbReference type="Proteomes" id="UP001224418">
    <property type="component" value="Unassembled WGS sequence"/>
</dbReference>
<accession>A0ABU0JXW4</accession>
<evidence type="ECO:0008006" key="4">
    <source>
        <dbReference type="Google" id="ProtNLM"/>
    </source>
</evidence>
<protein>
    <recommendedName>
        <fullName evidence="4">Phage protein</fullName>
    </recommendedName>
</protein>
<proteinExistence type="predicted"/>
<dbReference type="EMBL" id="JAUSWN010000035">
    <property type="protein sequence ID" value="MDQ0480939.1"/>
    <property type="molecule type" value="Genomic_DNA"/>
</dbReference>
<evidence type="ECO:0000256" key="1">
    <source>
        <dbReference type="SAM" id="Coils"/>
    </source>
</evidence>
<keyword evidence="1" id="KW-0175">Coiled coil</keyword>
<name>A0ABU0JXW4_HATLI</name>
<gene>
    <name evidence="2" type="ORF">QOZ93_002690</name>
</gene>
<comment type="caution">
    <text evidence="2">The sequence shown here is derived from an EMBL/GenBank/DDBJ whole genome shotgun (WGS) entry which is preliminary data.</text>
</comment>
<feature type="coiled-coil region" evidence="1">
    <location>
        <begin position="130"/>
        <end position="157"/>
    </location>
</feature>
<sequence length="226" mass="27165">MKTFSELAIEEQVKFINRELKRDKKTSVTKLCKNLNINKSTFITRCNKNNFKYNFDSRQYEKQDIDKEVIQKQNKSITKVMQKHNKSIIDNLEENKIENIQKHNECISKDIQLQNENITKVKQKHNKSISEEMLDNIKELLEMKEQLKEVIQEYNKSKSIVDIELPKLELDKGKFKGEPTNRLIKVYKNINDNWIKFCKEEYSEFKMQDLYSMALMEFMDKYSKNK</sequence>
<organism evidence="2 3">
    <name type="scientific">Hathewaya limosa</name>
    <name type="common">Clostridium limosum</name>
    <dbReference type="NCBI Taxonomy" id="1536"/>
    <lineage>
        <taxon>Bacteria</taxon>
        <taxon>Bacillati</taxon>
        <taxon>Bacillota</taxon>
        <taxon>Clostridia</taxon>
        <taxon>Eubacteriales</taxon>
        <taxon>Clostridiaceae</taxon>
        <taxon>Hathewaya</taxon>
    </lineage>
</organism>
<keyword evidence="3" id="KW-1185">Reference proteome</keyword>
<reference evidence="2 3" key="1">
    <citation type="submission" date="2023-07" db="EMBL/GenBank/DDBJ databases">
        <title>Genomic Encyclopedia of Type Strains, Phase IV (KMG-IV): sequencing the most valuable type-strain genomes for metagenomic binning, comparative biology and taxonomic classification.</title>
        <authorList>
            <person name="Goeker M."/>
        </authorList>
    </citation>
    <scope>NUCLEOTIDE SEQUENCE [LARGE SCALE GENOMIC DNA]</scope>
    <source>
        <strain evidence="2 3">DSM 1400</strain>
    </source>
</reference>
<evidence type="ECO:0000313" key="3">
    <source>
        <dbReference type="Proteomes" id="UP001224418"/>
    </source>
</evidence>
<evidence type="ECO:0000313" key="2">
    <source>
        <dbReference type="EMBL" id="MDQ0480939.1"/>
    </source>
</evidence>